<feature type="compositionally biased region" description="Low complexity" evidence="1">
    <location>
        <begin position="408"/>
        <end position="421"/>
    </location>
</feature>
<accession>A0A150TTZ1</accession>
<reference evidence="2 3" key="1">
    <citation type="submission" date="2014-02" db="EMBL/GenBank/DDBJ databases">
        <title>The small core and large imbalanced accessory genome model reveals a collaborative survival strategy of Sorangium cellulosum strains in nature.</title>
        <authorList>
            <person name="Han K."/>
            <person name="Peng R."/>
            <person name="Blom J."/>
            <person name="Li Y.-Z."/>
        </authorList>
    </citation>
    <scope>NUCLEOTIDE SEQUENCE [LARGE SCALE GENOMIC DNA]</scope>
    <source>
        <strain evidence="2 3">So0007-03</strain>
    </source>
</reference>
<name>A0A150TTZ1_SORCE</name>
<dbReference type="AlphaFoldDB" id="A0A150TTZ1"/>
<evidence type="ECO:0000313" key="2">
    <source>
        <dbReference type="EMBL" id="KYG08124.1"/>
    </source>
</evidence>
<evidence type="ECO:0000313" key="3">
    <source>
        <dbReference type="Proteomes" id="UP000075502"/>
    </source>
</evidence>
<gene>
    <name evidence="2" type="ORF">BE21_25525</name>
</gene>
<organism evidence="2 3">
    <name type="scientific">Sorangium cellulosum</name>
    <name type="common">Polyangium cellulosum</name>
    <dbReference type="NCBI Taxonomy" id="56"/>
    <lineage>
        <taxon>Bacteria</taxon>
        <taxon>Pseudomonadati</taxon>
        <taxon>Myxococcota</taxon>
        <taxon>Polyangia</taxon>
        <taxon>Polyangiales</taxon>
        <taxon>Polyangiaceae</taxon>
        <taxon>Sorangium</taxon>
    </lineage>
</organism>
<comment type="caution">
    <text evidence="2">The sequence shown here is derived from an EMBL/GenBank/DDBJ whole genome shotgun (WGS) entry which is preliminary data.</text>
</comment>
<sequence length="601" mass="62397">APPPARAQPAPAAAPPVTAPEGLSSVLRVADPQRSWSHLTRLVASTTAGAWLLVAGPMAPEMLLEQTLGPALADVVDLDKPIDAAWFGITEATSRLVVSLSVAEQAVPRLHELFVLKQHRGLLRVERARDEEADEEAAPLVCAFGLGERRGSARLLCAEDAKDIAAAAPYLVEVVGREPIEADARLEITEWALREIMKSEADADDDGGRAGALGRELGGALLRELEGVSVDLRWGGAEVDVGFSMRFASRRSPLTLALVPAVAPDAAPPPAFLRLPGDTAIGVYTQGASRAELTPLREALLRALRDDWASDGYDAATLDRFIQRLDALALTGGPLVMGAGGDRAAAERAIAAYQAGKGAARAQKAARRALQGWILVAVEEPAETWIAGVKELLLLGEELDRRKASQEATGGADTPGGAPVGRASKGEDRGPVAYAIVRAPAALPAGTLHVELRSKPPTKGAPPADTAHLYVVPAGQRTWLGFGEDDAVVVARLRIATDAGRDERTLGAAPGLEALRQPGTLAGGVSSLAGLALVAARGDTKAAIEEAAKEFATIATLPARGEVAIPIAVSSEVLGSGAARVTARVRLPVAAIQDAMALGSR</sequence>
<feature type="region of interest" description="Disordered" evidence="1">
    <location>
        <begin position="404"/>
        <end position="427"/>
    </location>
</feature>
<feature type="non-terminal residue" evidence="2">
    <location>
        <position position="1"/>
    </location>
</feature>
<dbReference type="EMBL" id="JEME01001094">
    <property type="protein sequence ID" value="KYG08124.1"/>
    <property type="molecule type" value="Genomic_DNA"/>
</dbReference>
<dbReference type="Proteomes" id="UP000075502">
    <property type="component" value="Unassembled WGS sequence"/>
</dbReference>
<evidence type="ECO:0000256" key="1">
    <source>
        <dbReference type="SAM" id="MobiDB-lite"/>
    </source>
</evidence>
<protein>
    <submittedName>
        <fullName evidence="2">Uncharacterized protein</fullName>
    </submittedName>
</protein>
<proteinExistence type="predicted"/>